<name>A0A2I6SDF2_9CLOT</name>
<dbReference type="InterPro" id="IPR036444">
    <property type="entry name" value="PLipase_A2_dom_sf"/>
</dbReference>
<dbReference type="AlphaFoldDB" id="A0A2I6SDF2"/>
<dbReference type="InterPro" id="IPR033113">
    <property type="entry name" value="PLA2_histidine"/>
</dbReference>
<organism evidence="4 5">
    <name type="scientific">Clostridium taeniosporum</name>
    <dbReference type="NCBI Taxonomy" id="394958"/>
    <lineage>
        <taxon>Bacteria</taxon>
        <taxon>Bacillati</taxon>
        <taxon>Bacillota</taxon>
        <taxon>Clostridia</taxon>
        <taxon>Eubacteriales</taxon>
        <taxon>Clostridiaceae</taxon>
        <taxon>Clostridium</taxon>
    </lineage>
</organism>
<dbReference type="Gene3D" id="1.20.90.10">
    <property type="entry name" value="Phospholipase A2 domain"/>
    <property type="match status" value="1"/>
</dbReference>
<evidence type="ECO:0000256" key="2">
    <source>
        <dbReference type="ARBA" id="ARBA00022525"/>
    </source>
</evidence>
<evidence type="ECO:0000313" key="4">
    <source>
        <dbReference type="EMBL" id="AUO15605.1"/>
    </source>
</evidence>
<dbReference type="InterPro" id="IPR016090">
    <property type="entry name" value="PLA2-like_dom"/>
</dbReference>
<dbReference type="SUPFAM" id="SSF48619">
    <property type="entry name" value="Phospholipase A2, PLA2"/>
    <property type="match status" value="1"/>
</dbReference>
<proteinExistence type="predicted"/>
<sequence length="219" mass="25413">MSNGFTKIENNELINFVGKVKETPEFKLIVFELIKNKKIAEDNFEVMEASRLENSEFKISILTLVQENIKVVFIDSGEEYKVTLRMIEKTDGIEMDYLYEIFDRDLILIKKVRYDYVLEQLKELEDKPIVENFNKEEVKANLPCIHGNWCGAGCSGPKDPIDVVDRCCQTHDNCYGEKGYSTCSCDRALRQCLKPYVAEGNKWAIAVSTFFKYWPCIER</sequence>
<evidence type="ECO:0000259" key="3">
    <source>
        <dbReference type="SMART" id="SM00085"/>
    </source>
</evidence>
<gene>
    <name evidence="4" type="ORF">BGI42_15840</name>
</gene>
<dbReference type="STRING" id="394958.BGI42_04140"/>
<dbReference type="GO" id="GO:0006644">
    <property type="term" value="P:phospholipid metabolic process"/>
    <property type="evidence" value="ECO:0007669"/>
    <property type="project" value="InterPro"/>
</dbReference>
<dbReference type="PROSITE" id="PS00118">
    <property type="entry name" value="PA2_HIS"/>
    <property type="match status" value="1"/>
</dbReference>
<reference evidence="5" key="1">
    <citation type="submission" date="2016-09" db="EMBL/GenBank/DDBJ databases">
        <title>Genomics of Clostridium taeniosporum, an organism which forms endospores with ribbon-like appendages.</title>
        <authorList>
            <person name="Walker J.R."/>
        </authorList>
    </citation>
    <scope>NUCLEOTIDE SEQUENCE [LARGE SCALE GENOMIC DNA]</scope>
    <source>
        <strain evidence="5">1/k</strain>
    </source>
</reference>
<accession>A0A2I6SDF2</accession>
<evidence type="ECO:0000313" key="5">
    <source>
        <dbReference type="Proteomes" id="UP000094652"/>
    </source>
</evidence>
<dbReference type="Proteomes" id="UP000094652">
    <property type="component" value="Chromosome"/>
</dbReference>
<comment type="subcellular location">
    <subcellularLocation>
        <location evidence="1">Secreted</location>
    </subcellularLocation>
</comment>
<dbReference type="GO" id="GO:0005576">
    <property type="term" value="C:extracellular region"/>
    <property type="evidence" value="ECO:0007669"/>
    <property type="project" value="UniProtKB-SubCell"/>
</dbReference>
<feature type="domain" description="Phospholipase A2-like central" evidence="3">
    <location>
        <begin position="117"/>
        <end position="212"/>
    </location>
</feature>
<evidence type="ECO:0000256" key="1">
    <source>
        <dbReference type="ARBA" id="ARBA00004613"/>
    </source>
</evidence>
<dbReference type="EMBL" id="CP017253">
    <property type="protein sequence ID" value="AUO15605.1"/>
    <property type="molecule type" value="Genomic_DNA"/>
</dbReference>
<dbReference type="KEGG" id="ctae:BGI42_15840"/>
<dbReference type="OrthoDB" id="5125543at2"/>
<protein>
    <recommendedName>
        <fullName evidence="3">Phospholipase A2-like central domain-containing protein</fullName>
    </recommendedName>
</protein>
<dbReference type="SMART" id="SM00085">
    <property type="entry name" value="PA2c"/>
    <property type="match status" value="1"/>
</dbReference>
<dbReference type="RefSeq" id="WP_105165896.1">
    <property type="nucleotide sequence ID" value="NZ_CP017253.2"/>
</dbReference>
<keyword evidence="5" id="KW-1185">Reference proteome</keyword>
<dbReference type="GO" id="GO:0050482">
    <property type="term" value="P:arachidonate secretion"/>
    <property type="evidence" value="ECO:0007669"/>
    <property type="project" value="InterPro"/>
</dbReference>
<keyword evidence="2" id="KW-0964">Secreted</keyword>
<dbReference type="GO" id="GO:0004623">
    <property type="term" value="F:phospholipase A2 activity"/>
    <property type="evidence" value="ECO:0007669"/>
    <property type="project" value="InterPro"/>
</dbReference>